<gene>
    <name evidence="1" type="ORF">JIV24_12165</name>
</gene>
<reference evidence="1 2" key="1">
    <citation type="submission" date="2021-01" db="EMBL/GenBank/DDBJ databases">
        <title>Carboxyliciviraga sp.nov., isolated from coastal sediments.</title>
        <authorList>
            <person name="Lu D."/>
            <person name="Zhang T."/>
        </authorList>
    </citation>
    <scope>NUCLEOTIDE SEQUENCE [LARGE SCALE GENOMIC DNA]</scope>
    <source>
        <strain evidence="1 2">N1Y132</strain>
    </source>
</reference>
<evidence type="ECO:0000313" key="1">
    <source>
        <dbReference type="EMBL" id="MBK3518090.1"/>
    </source>
</evidence>
<evidence type="ECO:0008006" key="3">
    <source>
        <dbReference type="Google" id="ProtNLM"/>
    </source>
</evidence>
<proteinExistence type="predicted"/>
<name>A0ABS1HKG3_9BACT</name>
<keyword evidence="2" id="KW-1185">Reference proteome</keyword>
<protein>
    <recommendedName>
        <fullName evidence="3">HEAT repeat domain-containing protein</fullName>
    </recommendedName>
</protein>
<dbReference type="RefSeq" id="WP_200465318.1">
    <property type="nucleotide sequence ID" value="NZ_JAENRR010000027.1"/>
</dbReference>
<accession>A0ABS1HKG3</accession>
<organism evidence="1 2">
    <name type="scientific">Carboxylicivirga marina</name>
    <dbReference type="NCBI Taxonomy" id="2800988"/>
    <lineage>
        <taxon>Bacteria</taxon>
        <taxon>Pseudomonadati</taxon>
        <taxon>Bacteroidota</taxon>
        <taxon>Bacteroidia</taxon>
        <taxon>Marinilabiliales</taxon>
        <taxon>Marinilabiliaceae</taxon>
        <taxon>Carboxylicivirga</taxon>
    </lineage>
</organism>
<sequence>MSSTKDQIIALIDSQWAGETFKELAKEFYQSSEKIKLLLELNEHPKNKIAWRTAYLLDLSHDLNQNVLDEHLELIMQRTPKLTNQSIKRHYMRILSQHDLSEMADGNFLDCCFESLQTEETPIAVKAHCMQIIYDLTKPYPELIPELKAVLENLLPYGSKGEINRARKILSKIK</sequence>
<evidence type="ECO:0000313" key="2">
    <source>
        <dbReference type="Proteomes" id="UP000605676"/>
    </source>
</evidence>
<dbReference type="Proteomes" id="UP000605676">
    <property type="component" value="Unassembled WGS sequence"/>
</dbReference>
<dbReference type="EMBL" id="JAENRR010000027">
    <property type="protein sequence ID" value="MBK3518090.1"/>
    <property type="molecule type" value="Genomic_DNA"/>
</dbReference>
<comment type="caution">
    <text evidence="1">The sequence shown here is derived from an EMBL/GenBank/DDBJ whole genome shotgun (WGS) entry which is preliminary data.</text>
</comment>